<dbReference type="Proteomes" id="UP000678237">
    <property type="component" value="Unassembled WGS sequence"/>
</dbReference>
<sequence>MDLLFHLLIPYTLLRLRGYGNRYLVPLAVLAVLPDLDRFAWLRRSWHSLLLGLALVALAWFLARKRADGKRITFISGFYFFSHLALDLGGEMAWLWPLDSSYYVVTPYVKLVNLWPIFGVDFQVVPTVVQGIGTVLSAAGFGVLGLLLGLWTVNSLRRK</sequence>
<dbReference type="AlphaFoldDB" id="A0A7J4JH37"/>
<keyword evidence="1" id="KW-0812">Transmembrane</keyword>
<dbReference type="EMBL" id="DUGH01000153">
    <property type="protein sequence ID" value="HIH17008.1"/>
    <property type="molecule type" value="Genomic_DNA"/>
</dbReference>
<evidence type="ECO:0000313" key="2">
    <source>
        <dbReference type="EMBL" id="HIH17008.1"/>
    </source>
</evidence>
<organism evidence="2 4">
    <name type="scientific">Candidatus Iainarchaeum sp</name>
    <dbReference type="NCBI Taxonomy" id="3101447"/>
    <lineage>
        <taxon>Archaea</taxon>
        <taxon>Candidatus Iainarchaeota</taxon>
        <taxon>Candidatus Iainarchaeia</taxon>
        <taxon>Candidatus Iainarchaeales</taxon>
        <taxon>Candidatus Iainarchaeaceae</taxon>
        <taxon>Candidatus Iainarchaeum</taxon>
    </lineage>
</organism>
<evidence type="ECO:0000313" key="4">
    <source>
        <dbReference type="Proteomes" id="UP000564964"/>
    </source>
</evidence>
<reference evidence="3" key="3">
    <citation type="submission" date="2021-05" db="EMBL/GenBank/DDBJ databases">
        <title>Protein family content uncovers lineage relationships and bacterial pathway maintenance mechanisms in DPANN archaea.</title>
        <authorList>
            <person name="Castelle C.J."/>
            <person name="Meheust R."/>
            <person name="Jaffe A.L."/>
            <person name="Seitz K."/>
            <person name="Gong X."/>
            <person name="Baker B.J."/>
            <person name="Banfield J.F."/>
        </authorList>
    </citation>
    <scope>NUCLEOTIDE SEQUENCE</scope>
    <source>
        <strain evidence="3">RIFCSPLOWO2_01_FULL_58_19</strain>
    </source>
</reference>
<keyword evidence="1" id="KW-1133">Transmembrane helix</keyword>
<feature type="transmembrane region" description="Helical" evidence="1">
    <location>
        <begin position="128"/>
        <end position="153"/>
    </location>
</feature>
<comment type="caution">
    <text evidence="2">The sequence shown here is derived from an EMBL/GenBank/DDBJ whole genome shotgun (WGS) entry which is preliminary data.</text>
</comment>
<dbReference type="Proteomes" id="UP000564964">
    <property type="component" value="Unassembled WGS sequence"/>
</dbReference>
<name>A0A7J4JH37_9ARCH</name>
<evidence type="ECO:0000313" key="3">
    <source>
        <dbReference type="EMBL" id="MBS3062866.1"/>
    </source>
</evidence>
<accession>A0A7J4JH37</accession>
<dbReference type="EMBL" id="JAGVWE010000003">
    <property type="protein sequence ID" value="MBS3062866.1"/>
    <property type="molecule type" value="Genomic_DNA"/>
</dbReference>
<evidence type="ECO:0008006" key="5">
    <source>
        <dbReference type="Google" id="ProtNLM"/>
    </source>
</evidence>
<feature type="transmembrane region" description="Helical" evidence="1">
    <location>
        <begin position="46"/>
        <end position="63"/>
    </location>
</feature>
<evidence type="ECO:0000256" key="1">
    <source>
        <dbReference type="SAM" id="Phobius"/>
    </source>
</evidence>
<proteinExistence type="predicted"/>
<gene>
    <name evidence="2" type="ORF">HA252_06400</name>
    <name evidence="3" type="ORF">J4203_03260</name>
</gene>
<reference evidence="2" key="1">
    <citation type="journal article" date="2020" name="bioRxiv">
        <title>A rank-normalized archaeal taxonomy based on genome phylogeny resolves widespread incomplete and uneven classifications.</title>
        <authorList>
            <person name="Rinke C."/>
            <person name="Chuvochina M."/>
            <person name="Mussig A.J."/>
            <person name="Chaumeil P.-A."/>
            <person name="Waite D.W."/>
            <person name="Whitman W.B."/>
            <person name="Parks D.H."/>
            <person name="Hugenholtz P."/>
        </authorList>
    </citation>
    <scope>NUCLEOTIDE SEQUENCE</scope>
    <source>
        <strain evidence="2">UBA10219</strain>
    </source>
</reference>
<keyword evidence="1" id="KW-0472">Membrane</keyword>
<protein>
    <recommendedName>
        <fullName evidence="5">Metal-dependent hydrolase</fullName>
    </recommendedName>
</protein>
<reference evidence="3" key="2">
    <citation type="submission" date="2021-03" db="EMBL/GenBank/DDBJ databases">
        <authorList>
            <person name="Jaffe A."/>
        </authorList>
    </citation>
    <scope>NUCLEOTIDE SEQUENCE</scope>
    <source>
        <strain evidence="3">RIFCSPLOWO2_01_FULL_58_19</strain>
    </source>
</reference>
<feature type="transmembrane region" description="Helical" evidence="1">
    <location>
        <begin position="75"/>
        <end position="96"/>
    </location>
</feature>